<sequence>MTDTDSDESIYYSDEEENNNKCIEKYELTVWKAYNNLQYYILRKATNYDNNTMFENYYDLDTFKSQPENKKFISEINRLIKKFDIKKYEHHLEKLRDLHNGYFYATVMDIDDLWDACIELEHKYDNINILYDNYEEVHKYYNP</sequence>
<protein>
    <submittedName>
        <fullName evidence="1">Uncharacterized protein</fullName>
    </submittedName>
</protein>
<dbReference type="AlphaFoldDB" id="A0A6C0HXD4"/>
<dbReference type="EMBL" id="MN740018">
    <property type="protein sequence ID" value="QHT84503.1"/>
    <property type="molecule type" value="Genomic_DNA"/>
</dbReference>
<proteinExistence type="predicted"/>
<accession>A0A6C0HXD4</accession>
<reference evidence="1" key="1">
    <citation type="journal article" date="2020" name="Nature">
        <title>Giant virus diversity and host interactions through global metagenomics.</title>
        <authorList>
            <person name="Schulz F."/>
            <person name="Roux S."/>
            <person name="Paez-Espino D."/>
            <person name="Jungbluth S."/>
            <person name="Walsh D.A."/>
            <person name="Denef V.J."/>
            <person name="McMahon K.D."/>
            <person name="Konstantinidis K.T."/>
            <person name="Eloe-Fadrosh E.A."/>
            <person name="Kyrpides N.C."/>
            <person name="Woyke T."/>
        </authorList>
    </citation>
    <scope>NUCLEOTIDE SEQUENCE</scope>
    <source>
        <strain evidence="1">GVMAG-M-3300023184-177</strain>
    </source>
</reference>
<name>A0A6C0HXD4_9ZZZZ</name>
<evidence type="ECO:0000313" key="1">
    <source>
        <dbReference type="EMBL" id="QHT84503.1"/>
    </source>
</evidence>
<organism evidence="1">
    <name type="scientific">viral metagenome</name>
    <dbReference type="NCBI Taxonomy" id="1070528"/>
    <lineage>
        <taxon>unclassified sequences</taxon>
        <taxon>metagenomes</taxon>
        <taxon>organismal metagenomes</taxon>
    </lineage>
</organism>